<protein>
    <recommendedName>
        <fullName evidence="4">ribonuclease H</fullName>
        <ecNumber evidence="4">3.1.26.4</ecNumber>
    </recommendedName>
</protein>
<dbReference type="Pfam" id="PF01693">
    <property type="entry name" value="Cauli_VI"/>
    <property type="match status" value="1"/>
</dbReference>
<dbReference type="FunFam" id="3.40.970.10:FF:000001">
    <property type="entry name" value="Ribonuclease H1"/>
    <property type="match status" value="1"/>
</dbReference>
<dbReference type="GO" id="GO:0004523">
    <property type="term" value="F:RNA-DNA hybrid ribonuclease activity"/>
    <property type="evidence" value="ECO:0007669"/>
    <property type="project" value="UniProtKB-EC"/>
</dbReference>
<organism evidence="11 12">
    <name type="scientific">Peptoclostridium litorale DSM 5388</name>
    <dbReference type="NCBI Taxonomy" id="1121324"/>
    <lineage>
        <taxon>Bacteria</taxon>
        <taxon>Bacillati</taxon>
        <taxon>Bacillota</taxon>
        <taxon>Clostridia</taxon>
        <taxon>Peptostreptococcales</taxon>
        <taxon>Peptoclostridiaceae</taxon>
        <taxon>Peptoclostridium</taxon>
    </lineage>
</organism>
<dbReference type="Gene3D" id="3.30.420.10">
    <property type="entry name" value="Ribonuclease H-like superfamily/Ribonuclease H"/>
    <property type="match status" value="1"/>
</dbReference>
<dbReference type="InterPro" id="IPR012337">
    <property type="entry name" value="RNaseH-like_sf"/>
</dbReference>
<dbReference type="GO" id="GO:0003676">
    <property type="term" value="F:nucleic acid binding"/>
    <property type="evidence" value="ECO:0007669"/>
    <property type="project" value="InterPro"/>
</dbReference>
<dbReference type="InterPro" id="IPR009027">
    <property type="entry name" value="Ribosomal_bL9/RNase_H1_N"/>
</dbReference>
<proteinExistence type="inferred from homology"/>
<dbReference type="PANTHER" id="PTHR10642">
    <property type="entry name" value="RIBONUCLEASE H1"/>
    <property type="match status" value="1"/>
</dbReference>
<dbReference type="InterPro" id="IPR011320">
    <property type="entry name" value="RNase_H1_N"/>
</dbReference>
<keyword evidence="12" id="KW-1185">Reference proteome</keyword>
<evidence type="ECO:0000256" key="4">
    <source>
        <dbReference type="ARBA" id="ARBA00012180"/>
    </source>
</evidence>
<dbReference type="Proteomes" id="UP000027946">
    <property type="component" value="Unassembled WGS sequence"/>
</dbReference>
<dbReference type="GO" id="GO:0043137">
    <property type="term" value="P:DNA replication, removal of RNA primer"/>
    <property type="evidence" value="ECO:0007669"/>
    <property type="project" value="TreeGrafter"/>
</dbReference>
<reference evidence="11 12" key="1">
    <citation type="submission" date="2014-03" db="EMBL/GenBank/DDBJ databases">
        <title>Genome sequence of Clostridium litorale W6, DSM 5388.</title>
        <authorList>
            <person name="Poehlein A."/>
            <person name="Jagirdar A."/>
            <person name="Khonsari B."/>
            <person name="Chibani C.M."/>
            <person name="Gutierrez Gutierrez D.A."/>
            <person name="Davydova E."/>
            <person name="Alghaithi H.S."/>
            <person name="Nair K.P."/>
            <person name="Dhamotharan K."/>
            <person name="Chandran L."/>
            <person name="G W."/>
            <person name="Daniel R."/>
        </authorList>
    </citation>
    <scope>NUCLEOTIDE SEQUENCE [LARGE SCALE GENOMIC DNA]</scope>
    <source>
        <strain evidence="11 12">W6</strain>
    </source>
</reference>
<evidence type="ECO:0000256" key="7">
    <source>
        <dbReference type="ARBA" id="ARBA00022759"/>
    </source>
</evidence>
<comment type="similarity">
    <text evidence="3">Belongs to the RNase H family.</text>
</comment>
<dbReference type="eggNOG" id="COG3341">
    <property type="taxonomic scope" value="Bacteria"/>
</dbReference>
<gene>
    <name evidence="11" type="ORF">CLIT_10c03420</name>
</gene>
<dbReference type="Gene3D" id="3.40.970.10">
    <property type="entry name" value="Ribonuclease H1, N-terminal domain"/>
    <property type="match status" value="1"/>
</dbReference>
<dbReference type="SUPFAM" id="SSF55658">
    <property type="entry name" value="L9 N-domain-like"/>
    <property type="match status" value="1"/>
</dbReference>
<dbReference type="InterPro" id="IPR036397">
    <property type="entry name" value="RNaseH_sf"/>
</dbReference>
<keyword evidence="6" id="KW-0479">Metal-binding</keyword>
<accession>A0A069RHL8</accession>
<comment type="caution">
    <text evidence="11">The sequence shown here is derived from an EMBL/GenBank/DDBJ whole genome shotgun (WGS) entry which is preliminary data.</text>
</comment>
<evidence type="ECO:0000313" key="12">
    <source>
        <dbReference type="Proteomes" id="UP000027946"/>
    </source>
</evidence>
<sequence>MAKKYYAVRSGRKTGVFENWNACKEQIHGYSGAVYKSFESYEDACAFVEGQKKKKIEIDGSSTVRAYVDGSYFKEEGKYSYGCVIIHDGKEVRLKGVGTNEDYAAMRNVAGELLGAMEAVKWAHGNGHESIIIYHDYEGIERWANGSWKANKEGTMEYVEFIKKYRKHIDIDFEKVAAHSGDFYNDEADRLAKQALIECVNGAVCEEKKSQRKIDVFNKIMDAADRTKNHISFTFKDYTISESKLKKFVKESWVMDGNDKDSIDIINLNVDIESSKLEWSVKDTSGEMHSFEMEI</sequence>
<evidence type="ECO:0000256" key="5">
    <source>
        <dbReference type="ARBA" id="ARBA00022722"/>
    </source>
</evidence>
<keyword evidence="5" id="KW-0540">Nuclease</keyword>
<feature type="domain" description="RNase H type-1" evidence="10">
    <location>
        <begin position="60"/>
        <end position="197"/>
    </location>
</feature>
<dbReference type="AlphaFoldDB" id="A0A069RHL8"/>
<dbReference type="RefSeq" id="WP_074210065.1">
    <property type="nucleotide sequence ID" value="NZ_FSRH01000006.1"/>
</dbReference>
<evidence type="ECO:0000256" key="8">
    <source>
        <dbReference type="ARBA" id="ARBA00022801"/>
    </source>
</evidence>
<keyword evidence="9" id="KW-0460">Magnesium</keyword>
<dbReference type="CDD" id="cd09277">
    <property type="entry name" value="RNase_HI_bacteria_like"/>
    <property type="match status" value="1"/>
</dbReference>
<dbReference type="GO" id="GO:0046872">
    <property type="term" value="F:metal ion binding"/>
    <property type="evidence" value="ECO:0007669"/>
    <property type="project" value="UniProtKB-KW"/>
</dbReference>
<keyword evidence="8" id="KW-0378">Hydrolase</keyword>
<dbReference type="SUPFAM" id="SSF53098">
    <property type="entry name" value="Ribonuclease H-like"/>
    <property type="match status" value="1"/>
</dbReference>
<dbReference type="PANTHER" id="PTHR10642:SF26">
    <property type="entry name" value="RIBONUCLEASE H1"/>
    <property type="match status" value="1"/>
</dbReference>
<evidence type="ECO:0000256" key="3">
    <source>
        <dbReference type="ARBA" id="ARBA00005300"/>
    </source>
</evidence>
<evidence type="ECO:0000256" key="2">
    <source>
        <dbReference type="ARBA" id="ARBA00001946"/>
    </source>
</evidence>
<keyword evidence="7" id="KW-0255">Endonuclease</keyword>
<evidence type="ECO:0000256" key="1">
    <source>
        <dbReference type="ARBA" id="ARBA00000077"/>
    </source>
</evidence>
<comment type="catalytic activity">
    <reaction evidence="1">
        <text>Endonucleolytic cleavage to 5'-phosphomonoester.</text>
        <dbReference type="EC" id="3.1.26.4"/>
    </reaction>
</comment>
<comment type="cofactor">
    <cofactor evidence="2">
        <name>Mg(2+)</name>
        <dbReference type="ChEBI" id="CHEBI:18420"/>
    </cofactor>
</comment>
<dbReference type="InterPro" id="IPR037056">
    <property type="entry name" value="RNase_H1_N_sf"/>
</dbReference>
<name>A0A069RHL8_PEPLI</name>
<dbReference type="PROSITE" id="PS50879">
    <property type="entry name" value="RNASE_H_1"/>
    <property type="match status" value="1"/>
</dbReference>
<evidence type="ECO:0000259" key="10">
    <source>
        <dbReference type="PROSITE" id="PS50879"/>
    </source>
</evidence>
<evidence type="ECO:0000313" key="11">
    <source>
        <dbReference type="EMBL" id="KDR95615.1"/>
    </source>
</evidence>
<dbReference type="STRING" id="1121324.CLIT_10c03420"/>
<evidence type="ECO:0000256" key="6">
    <source>
        <dbReference type="ARBA" id="ARBA00022723"/>
    </source>
</evidence>
<dbReference type="InterPro" id="IPR002156">
    <property type="entry name" value="RNaseH_domain"/>
</dbReference>
<dbReference type="InterPro" id="IPR050092">
    <property type="entry name" value="RNase_H"/>
</dbReference>
<evidence type="ECO:0000256" key="9">
    <source>
        <dbReference type="ARBA" id="ARBA00022842"/>
    </source>
</evidence>
<dbReference type="EC" id="3.1.26.4" evidence="4"/>
<dbReference type="EMBL" id="JJMM01000010">
    <property type="protein sequence ID" value="KDR95615.1"/>
    <property type="molecule type" value="Genomic_DNA"/>
</dbReference>
<dbReference type="Pfam" id="PF00075">
    <property type="entry name" value="RNase_H"/>
    <property type="match status" value="1"/>
</dbReference>